<comment type="subcellular location">
    <subcellularLocation>
        <location evidence="1 10">Cytoplasm</location>
    </subcellularLocation>
</comment>
<dbReference type="InterPro" id="IPR050992">
    <property type="entry name" value="CheZ_family_phosphatases"/>
</dbReference>
<comment type="function">
    <text evidence="10">Plays an important role in bacterial chemotaxis signal transduction pathway by accelerating the dephosphorylation of phosphorylated CheY (CheY-P).</text>
</comment>
<keyword evidence="8 10" id="KW-0904">Protein phosphatase</keyword>
<dbReference type="InterPro" id="IPR007439">
    <property type="entry name" value="Chemotax_Pase_CheZ"/>
</dbReference>
<keyword evidence="7 10" id="KW-0378">Hydrolase</keyword>
<name>A0ABT5U590_9GAMM</name>
<evidence type="ECO:0000256" key="2">
    <source>
        <dbReference type="ARBA" id="ARBA00005908"/>
    </source>
</evidence>
<evidence type="ECO:0000256" key="5">
    <source>
        <dbReference type="ARBA" id="ARBA00022500"/>
    </source>
</evidence>
<gene>
    <name evidence="11" type="ORF">ORQ98_06035</name>
</gene>
<dbReference type="Gene3D" id="1.10.287.500">
    <property type="entry name" value="Helix hairpin bin"/>
    <property type="match status" value="1"/>
</dbReference>
<comment type="caution">
    <text evidence="11">The sequence shown here is derived from an EMBL/GenBank/DDBJ whole genome shotgun (WGS) entry which is preliminary data.</text>
</comment>
<dbReference type="SUPFAM" id="SSF75708">
    <property type="entry name" value="Chemotaxis phosphatase CheZ"/>
    <property type="match status" value="1"/>
</dbReference>
<keyword evidence="4 10" id="KW-0963">Cytoplasm</keyword>
<keyword evidence="12" id="KW-1185">Reference proteome</keyword>
<evidence type="ECO:0000313" key="11">
    <source>
        <dbReference type="EMBL" id="MDE1461523.1"/>
    </source>
</evidence>
<sequence>MSLLDKLKDHAPTEFETSLKEQAQKMVEHLEKGNLKDAIEVIQEINEVRDKSLYKEVGRLTRALHESIRNFHVEAGLASDDKEAMSDMVDASDRLEYVTKMTESAANTTMDLVDNSMPIIDELKSDAHSLRDEWTKIRKRQMNPDEFRKLYKQMDEFLDRSEKQVNQVHSNLTEILVAQNYQDLTGQVIKRVVELVQQVEDSLVDLVRMAGQVDKITGIEHEITATEEDSIAAEGPQIKAEERVDVVSGQDDVDDLLSSLGF</sequence>
<evidence type="ECO:0000256" key="8">
    <source>
        <dbReference type="ARBA" id="ARBA00022912"/>
    </source>
</evidence>
<dbReference type="PANTHER" id="PTHR43693:SF1">
    <property type="entry name" value="PROTEIN PHOSPHATASE CHEZ"/>
    <property type="match status" value="1"/>
</dbReference>
<proteinExistence type="inferred from homology"/>
<dbReference type="RefSeq" id="WP_274687886.1">
    <property type="nucleotide sequence ID" value="NZ_JAPMOU010000005.1"/>
</dbReference>
<keyword evidence="5 10" id="KW-0145">Chemotaxis</keyword>
<comment type="subunit">
    <text evidence="10">Homodimer.</text>
</comment>
<evidence type="ECO:0000256" key="9">
    <source>
        <dbReference type="ARBA" id="ARBA00029599"/>
    </source>
</evidence>
<evidence type="ECO:0000256" key="7">
    <source>
        <dbReference type="ARBA" id="ARBA00022801"/>
    </source>
</evidence>
<evidence type="ECO:0000256" key="1">
    <source>
        <dbReference type="ARBA" id="ARBA00004496"/>
    </source>
</evidence>
<evidence type="ECO:0000256" key="6">
    <source>
        <dbReference type="ARBA" id="ARBA00022779"/>
    </source>
</evidence>
<dbReference type="EC" id="3.1.3.-" evidence="10"/>
<dbReference type="Pfam" id="PF04344">
    <property type="entry name" value="CheZ"/>
    <property type="match status" value="1"/>
</dbReference>
<evidence type="ECO:0000256" key="3">
    <source>
        <dbReference type="ARBA" id="ARBA00018484"/>
    </source>
</evidence>
<dbReference type="PIRSF" id="PIRSF002884">
    <property type="entry name" value="CheZ"/>
    <property type="match status" value="1"/>
</dbReference>
<evidence type="ECO:0000313" key="12">
    <source>
        <dbReference type="Proteomes" id="UP001528823"/>
    </source>
</evidence>
<dbReference type="EMBL" id="JAPMOU010000005">
    <property type="protein sequence ID" value="MDE1461523.1"/>
    <property type="molecule type" value="Genomic_DNA"/>
</dbReference>
<protein>
    <recommendedName>
        <fullName evidence="3 10">Protein phosphatase CheZ</fullName>
        <ecNumber evidence="10">3.1.3.-</ecNumber>
    </recommendedName>
    <alternativeName>
        <fullName evidence="9 10">Chemotaxis protein CheZ</fullName>
    </alternativeName>
</protein>
<accession>A0ABT5U590</accession>
<dbReference type="PANTHER" id="PTHR43693">
    <property type="entry name" value="PROTEIN PHOSPHATASE CHEZ"/>
    <property type="match status" value="1"/>
</dbReference>
<reference evidence="11 12" key="1">
    <citation type="submission" date="2022-11" db="EMBL/GenBank/DDBJ databases">
        <title>Spartinivicinus poritis sp. nov., isolated from scleractinian coral Porites lutea.</title>
        <authorList>
            <person name="Zhang G."/>
            <person name="Cai L."/>
            <person name="Wei Q."/>
        </authorList>
    </citation>
    <scope>NUCLEOTIDE SEQUENCE [LARGE SCALE GENOMIC DNA]</scope>
    <source>
        <strain evidence="11 12">A2-2</strain>
    </source>
</reference>
<evidence type="ECO:0000256" key="4">
    <source>
        <dbReference type="ARBA" id="ARBA00022490"/>
    </source>
</evidence>
<dbReference type="Proteomes" id="UP001528823">
    <property type="component" value="Unassembled WGS sequence"/>
</dbReference>
<evidence type="ECO:0000256" key="10">
    <source>
        <dbReference type="PIRNR" id="PIRNR002884"/>
    </source>
</evidence>
<keyword evidence="6 10" id="KW-0283">Flagellar rotation</keyword>
<organism evidence="11 12">
    <name type="scientific">Spartinivicinus poritis</name>
    <dbReference type="NCBI Taxonomy" id="2994640"/>
    <lineage>
        <taxon>Bacteria</taxon>
        <taxon>Pseudomonadati</taxon>
        <taxon>Pseudomonadota</taxon>
        <taxon>Gammaproteobacteria</taxon>
        <taxon>Oceanospirillales</taxon>
        <taxon>Zooshikellaceae</taxon>
        <taxon>Spartinivicinus</taxon>
    </lineage>
</organism>
<comment type="similarity">
    <text evidence="2 10">Belongs to the CheZ family.</text>
</comment>